<dbReference type="Gene3D" id="3.30.70.100">
    <property type="match status" value="1"/>
</dbReference>
<dbReference type="AlphaFoldDB" id="A0A6N3SYQ4"/>
<sequence>MNEEGKLMSEEITVVAIVKAKKGHEQEVAQAMAACVPESRAESTNIQYVPNRDLDDPQTFIFVEKWTSRQALQDHMDTPHFKVLADTLKDSVAEPLAVHILQPLVA</sequence>
<dbReference type="SUPFAM" id="SSF54909">
    <property type="entry name" value="Dimeric alpha+beta barrel"/>
    <property type="match status" value="1"/>
</dbReference>
<organism evidence="2 3">
    <name type="scientific">Acetobacter indonesiensis</name>
    <dbReference type="NCBI Taxonomy" id="104101"/>
    <lineage>
        <taxon>Bacteria</taxon>
        <taxon>Pseudomonadati</taxon>
        <taxon>Pseudomonadota</taxon>
        <taxon>Alphaproteobacteria</taxon>
        <taxon>Acetobacterales</taxon>
        <taxon>Acetobacteraceae</taxon>
        <taxon>Acetobacter</taxon>
    </lineage>
</organism>
<comment type="caution">
    <text evidence="2">The sequence shown here is derived from an EMBL/GenBank/DDBJ whole genome shotgun (WGS) entry which is preliminary data.</text>
</comment>
<reference evidence="2 3" key="1">
    <citation type="submission" date="2019-07" db="EMBL/GenBank/DDBJ databases">
        <title>Whole genome shotgun sequence of Acetobacter indonesiensis NBRC 16471.</title>
        <authorList>
            <person name="Hosoyama A."/>
            <person name="Uohara A."/>
            <person name="Ohji S."/>
            <person name="Ichikawa N."/>
        </authorList>
    </citation>
    <scope>NUCLEOTIDE SEQUENCE [LARGE SCALE GENOMIC DNA]</scope>
    <source>
        <strain evidence="2 3">NBRC 16471</strain>
    </source>
</reference>
<dbReference type="PROSITE" id="PS51725">
    <property type="entry name" value="ABM"/>
    <property type="match status" value="1"/>
</dbReference>
<proteinExistence type="predicted"/>
<dbReference type="EMBL" id="BJXQ01000001">
    <property type="protein sequence ID" value="GEN02056.1"/>
    <property type="molecule type" value="Genomic_DNA"/>
</dbReference>
<name>A0A6N3SYQ4_9PROT</name>
<dbReference type="Proteomes" id="UP000321104">
    <property type="component" value="Unassembled WGS sequence"/>
</dbReference>
<dbReference type="InterPro" id="IPR007138">
    <property type="entry name" value="ABM_dom"/>
</dbReference>
<feature type="domain" description="ABM" evidence="1">
    <location>
        <begin position="12"/>
        <end position="100"/>
    </location>
</feature>
<protein>
    <recommendedName>
        <fullName evidence="1">ABM domain-containing protein</fullName>
    </recommendedName>
</protein>
<gene>
    <name evidence="2" type="ORF">AIN02nite_00810</name>
</gene>
<evidence type="ECO:0000313" key="3">
    <source>
        <dbReference type="Proteomes" id="UP000321104"/>
    </source>
</evidence>
<dbReference type="GO" id="GO:0016491">
    <property type="term" value="F:oxidoreductase activity"/>
    <property type="evidence" value="ECO:0007669"/>
    <property type="project" value="TreeGrafter"/>
</dbReference>
<evidence type="ECO:0000259" key="1">
    <source>
        <dbReference type="PROSITE" id="PS51725"/>
    </source>
</evidence>
<dbReference type="InterPro" id="IPR011008">
    <property type="entry name" value="Dimeric_a/b-barrel"/>
</dbReference>
<dbReference type="InterPro" id="IPR050744">
    <property type="entry name" value="AI-2_Isomerase_LsrG"/>
</dbReference>
<dbReference type="Pfam" id="PF03992">
    <property type="entry name" value="ABM"/>
    <property type="match status" value="1"/>
</dbReference>
<dbReference type="GO" id="GO:0005829">
    <property type="term" value="C:cytosol"/>
    <property type="evidence" value="ECO:0007669"/>
    <property type="project" value="TreeGrafter"/>
</dbReference>
<dbReference type="PANTHER" id="PTHR33336:SF3">
    <property type="entry name" value="ABM DOMAIN-CONTAINING PROTEIN"/>
    <property type="match status" value="1"/>
</dbReference>
<evidence type="ECO:0000313" key="2">
    <source>
        <dbReference type="EMBL" id="GEN02056.1"/>
    </source>
</evidence>
<accession>A0A6N3SYQ4</accession>
<dbReference type="PANTHER" id="PTHR33336">
    <property type="entry name" value="QUINOL MONOOXYGENASE YGIN-RELATED"/>
    <property type="match status" value="1"/>
</dbReference>